<evidence type="ECO:0000313" key="3">
    <source>
        <dbReference type="Proteomes" id="UP001497457"/>
    </source>
</evidence>
<dbReference type="Pfam" id="PF20241">
    <property type="entry name" value="DUF6598"/>
    <property type="match status" value="1"/>
</dbReference>
<dbReference type="PANTHER" id="PTHR33065">
    <property type="entry name" value="OS07G0486400 PROTEIN"/>
    <property type="match status" value="1"/>
</dbReference>
<reference evidence="2" key="1">
    <citation type="submission" date="2024-10" db="EMBL/GenBank/DDBJ databases">
        <authorList>
            <person name="Ryan C."/>
        </authorList>
    </citation>
    <scope>NUCLEOTIDE SEQUENCE [LARGE SCALE GENOMIC DNA]</scope>
</reference>
<sequence>MQSMSVSRWAPRFRAHPRGASGLHRWLLNRLPRFAYEPLDTNHSDSGVISKKNHQIMLYQTTEDGSKIRKDADTWPADGIWHASIIENSSHRDGAIYNKNWGFWGMGCPVDLADCSETLSELKNYSKAMPCYPDQENCMMHLSNEMLQIFSLRLTKTPINSGPIQLYGYLDARDYMDGLFNYVFNRSRDNPVIVHKGSLIEMAGPKRGIVMLSEVLMEFDTRIKTGAKEEDDLQLIDGLINFDERMSTRPTMLRFNGSCGGAVDMCLALIEKGMEAVIEVAILEVQSAFNLSLSSFVSIMEEEEHKEIQLFHGPVGEMCTKRFVVAVAMDTMMHFKFRVGKKGCGCDSVYFCSFDANRHGCVDRLIKLEAACISVKVTVSPSL</sequence>
<accession>A0ABC9AKH5</accession>
<evidence type="ECO:0000313" key="2">
    <source>
        <dbReference type="EMBL" id="CAL4979737.1"/>
    </source>
</evidence>
<keyword evidence="3" id="KW-1185">Reference proteome</keyword>
<protein>
    <recommendedName>
        <fullName evidence="1">DUF6598 domain-containing protein</fullName>
    </recommendedName>
</protein>
<organism evidence="2 3">
    <name type="scientific">Urochloa decumbens</name>
    <dbReference type="NCBI Taxonomy" id="240449"/>
    <lineage>
        <taxon>Eukaryota</taxon>
        <taxon>Viridiplantae</taxon>
        <taxon>Streptophyta</taxon>
        <taxon>Embryophyta</taxon>
        <taxon>Tracheophyta</taxon>
        <taxon>Spermatophyta</taxon>
        <taxon>Magnoliopsida</taxon>
        <taxon>Liliopsida</taxon>
        <taxon>Poales</taxon>
        <taxon>Poaceae</taxon>
        <taxon>PACMAD clade</taxon>
        <taxon>Panicoideae</taxon>
        <taxon>Panicodae</taxon>
        <taxon>Paniceae</taxon>
        <taxon>Melinidinae</taxon>
        <taxon>Urochloa</taxon>
    </lineage>
</organism>
<feature type="domain" description="DUF6598" evidence="1">
    <location>
        <begin position="146"/>
        <end position="377"/>
    </location>
</feature>
<dbReference type="AlphaFoldDB" id="A0ABC9AKH5"/>
<proteinExistence type="predicted"/>
<dbReference type="EMBL" id="OZ075131">
    <property type="protein sequence ID" value="CAL4979737.1"/>
    <property type="molecule type" value="Genomic_DNA"/>
</dbReference>
<gene>
    <name evidence="2" type="ORF">URODEC1_LOCUS55366</name>
</gene>
<name>A0ABC9AKH5_9POAL</name>
<dbReference type="PANTHER" id="PTHR33065:SF19">
    <property type="entry name" value="OS11G0130700 PROTEIN"/>
    <property type="match status" value="1"/>
</dbReference>
<dbReference type="InterPro" id="IPR046533">
    <property type="entry name" value="DUF6598"/>
</dbReference>
<dbReference type="Proteomes" id="UP001497457">
    <property type="component" value="Chromosome 21rd"/>
</dbReference>
<evidence type="ECO:0000259" key="1">
    <source>
        <dbReference type="Pfam" id="PF20241"/>
    </source>
</evidence>